<dbReference type="GO" id="GO:0016757">
    <property type="term" value="F:glycosyltransferase activity"/>
    <property type="evidence" value="ECO:0007669"/>
    <property type="project" value="InterPro"/>
</dbReference>
<gene>
    <name evidence="2" type="ORF">C5689_07010</name>
</gene>
<feature type="domain" description="Glycosyl transferase family 1" evidence="1">
    <location>
        <begin position="301"/>
        <end position="445"/>
    </location>
</feature>
<accession>A0A2U1SS84</accession>
<dbReference type="CDD" id="cd03809">
    <property type="entry name" value="GT4_MtfB-like"/>
    <property type="match status" value="1"/>
</dbReference>
<dbReference type="InterPro" id="IPR001296">
    <property type="entry name" value="Glyco_trans_1"/>
</dbReference>
<dbReference type="EMBL" id="PUIV01000007">
    <property type="protein sequence ID" value="PWB94481.1"/>
    <property type="molecule type" value="Genomic_DNA"/>
</dbReference>
<dbReference type="PANTHER" id="PTHR46401:SF9">
    <property type="entry name" value="MANNOSYLTRANSFERASE A"/>
    <property type="match status" value="1"/>
</dbReference>
<dbReference type="Proteomes" id="UP000245137">
    <property type="component" value="Unassembled WGS sequence"/>
</dbReference>
<evidence type="ECO:0000259" key="1">
    <source>
        <dbReference type="Pfam" id="PF00534"/>
    </source>
</evidence>
<sequence length="479" mass="52857">MARGRRSGEMTKSERERRLEERNRLLEYQLDFLRAELLHLVHEREKNVYSAAWLIFRPLRRLEAALVDAVTPLLRRVSRERAAPAIEAGLVEPPATRETRKPKRLLVDVTATARRDAGTGIQRVVKKITQALYRDSELPIPVIAVRCEGGRLFTCEAFVAALVGGTAGADREIEIEPGDRFFMLSDSWNAFEEFQPVFATIRDGGGAIVTCIFDLIPVLYPHACHEVTPPRYAAWLRRALVESDAFLAISRTVAEELADFVKETGLPHRPNLSIGWFHCGSDIADGAPAAPRPQIAAAAAGGAMFLCVGTVEPRKGHRVALAAFEALWREGRDIRLVFVGRRGWFEEALSTEIRGHGEFGRRLFWFDDIGDAELAFLYDSSAAALVPSYAEGFGLPIAEAARRGRPVICSDIPVFREVGGAGALYFHVNDPAALAERIGAFLDGRAEADPSAVSRVSWAEAAHRVAQVIATEDWNAELP</sequence>
<evidence type="ECO:0000313" key="2">
    <source>
        <dbReference type="EMBL" id="PWB94481.1"/>
    </source>
</evidence>
<proteinExistence type="predicted"/>
<organism evidence="2 3">
    <name type="scientific">Methylosinus sporium</name>
    <dbReference type="NCBI Taxonomy" id="428"/>
    <lineage>
        <taxon>Bacteria</taxon>
        <taxon>Pseudomonadati</taxon>
        <taxon>Pseudomonadota</taxon>
        <taxon>Alphaproteobacteria</taxon>
        <taxon>Hyphomicrobiales</taxon>
        <taxon>Methylocystaceae</taxon>
        <taxon>Methylosinus</taxon>
    </lineage>
</organism>
<dbReference type="OrthoDB" id="9790710at2"/>
<dbReference type="PANTHER" id="PTHR46401">
    <property type="entry name" value="GLYCOSYLTRANSFERASE WBBK-RELATED"/>
    <property type="match status" value="1"/>
</dbReference>
<dbReference type="SUPFAM" id="SSF53756">
    <property type="entry name" value="UDP-Glycosyltransferase/glycogen phosphorylase"/>
    <property type="match status" value="1"/>
</dbReference>
<protein>
    <submittedName>
        <fullName evidence="2">Glycosyltransferase family 1 protein</fullName>
    </submittedName>
</protein>
<keyword evidence="3" id="KW-1185">Reference proteome</keyword>
<dbReference type="AlphaFoldDB" id="A0A2U1SS84"/>
<comment type="caution">
    <text evidence="2">The sequence shown here is derived from an EMBL/GenBank/DDBJ whole genome shotgun (WGS) entry which is preliminary data.</text>
</comment>
<reference evidence="2 3" key="1">
    <citation type="journal article" date="2018" name="Appl. Microbiol. Biotechnol.">
        <title>Co-cultivation of the strictly anaerobic methanogen Methanosarcina barkeri with aerobic methanotrophs in an oxygen-limited membrane bioreactor.</title>
        <authorList>
            <person name="In 't Zandt M.H."/>
            <person name="van den Bosch T.J.M."/>
            <person name="Rijkers R."/>
            <person name="van Kessel M.A.H.J."/>
            <person name="Jetten M.S.M."/>
            <person name="Welte C.U."/>
        </authorList>
    </citation>
    <scope>NUCLEOTIDE SEQUENCE [LARGE SCALE GENOMIC DNA]</scope>
    <source>
        <strain evidence="2 3">DSM 17706</strain>
    </source>
</reference>
<dbReference type="Gene3D" id="3.40.50.2000">
    <property type="entry name" value="Glycogen Phosphorylase B"/>
    <property type="match status" value="2"/>
</dbReference>
<dbReference type="Pfam" id="PF00534">
    <property type="entry name" value="Glycos_transf_1"/>
    <property type="match status" value="1"/>
</dbReference>
<evidence type="ECO:0000313" key="3">
    <source>
        <dbReference type="Proteomes" id="UP000245137"/>
    </source>
</evidence>
<name>A0A2U1SS84_METSR</name>
<keyword evidence="2" id="KW-0808">Transferase</keyword>